<feature type="signal peptide" evidence="2">
    <location>
        <begin position="1"/>
        <end position="30"/>
    </location>
</feature>
<dbReference type="GO" id="GO:0016787">
    <property type="term" value="F:hydrolase activity"/>
    <property type="evidence" value="ECO:0007669"/>
    <property type="project" value="UniProtKB-KW"/>
</dbReference>
<name>A0ABT8U9Q8_9MYCO</name>
<dbReference type="Proteomes" id="UP001168823">
    <property type="component" value="Unassembled WGS sequence"/>
</dbReference>
<keyword evidence="2" id="KW-0732">Signal</keyword>
<comment type="caution">
    <text evidence="3">The sequence shown here is derived from an EMBL/GenBank/DDBJ whole genome shotgun (WGS) entry which is preliminary data.</text>
</comment>
<evidence type="ECO:0000313" key="4">
    <source>
        <dbReference type="Proteomes" id="UP001168823"/>
    </source>
</evidence>
<dbReference type="SUPFAM" id="SSF53474">
    <property type="entry name" value="alpha/beta-Hydrolases"/>
    <property type="match status" value="1"/>
</dbReference>
<feature type="compositionally biased region" description="Basic and acidic residues" evidence="1">
    <location>
        <begin position="73"/>
        <end position="99"/>
    </location>
</feature>
<organism evidence="3 4">
    <name type="scientific">Mycolicibacterium arseniciresistens</name>
    <dbReference type="NCBI Taxonomy" id="3062257"/>
    <lineage>
        <taxon>Bacteria</taxon>
        <taxon>Bacillati</taxon>
        <taxon>Actinomycetota</taxon>
        <taxon>Actinomycetes</taxon>
        <taxon>Mycobacteriales</taxon>
        <taxon>Mycobacteriaceae</taxon>
        <taxon>Mycolicibacterium</taxon>
    </lineage>
</organism>
<dbReference type="InterPro" id="IPR029058">
    <property type="entry name" value="AB_hydrolase_fold"/>
</dbReference>
<evidence type="ECO:0000313" key="3">
    <source>
        <dbReference type="EMBL" id="MDO3634520.1"/>
    </source>
</evidence>
<feature type="compositionally biased region" description="Polar residues" evidence="1">
    <location>
        <begin position="40"/>
        <end position="55"/>
    </location>
</feature>
<reference evidence="3" key="1">
    <citation type="submission" date="2023-07" db="EMBL/GenBank/DDBJ databases">
        <title>Mycolicibacterium sp. nov., a novel bacterial species.</title>
        <authorList>
            <person name="Cao Y."/>
        </authorList>
    </citation>
    <scope>NUCLEOTIDE SEQUENCE</scope>
    <source>
        <strain evidence="3">KC 300</strain>
    </source>
</reference>
<dbReference type="RefSeq" id="WP_302912649.1">
    <property type="nucleotide sequence ID" value="NZ_JAUMSQ010000007.1"/>
</dbReference>
<dbReference type="EMBL" id="JAUMSQ010000007">
    <property type="protein sequence ID" value="MDO3634520.1"/>
    <property type="molecule type" value="Genomic_DNA"/>
</dbReference>
<evidence type="ECO:0000256" key="2">
    <source>
        <dbReference type="SAM" id="SignalP"/>
    </source>
</evidence>
<protein>
    <submittedName>
        <fullName evidence="3">Alpha/beta hydrolase</fullName>
    </submittedName>
</protein>
<feature type="region of interest" description="Disordered" evidence="1">
    <location>
        <begin position="28"/>
        <end position="135"/>
    </location>
</feature>
<keyword evidence="4" id="KW-1185">Reference proteome</keyword>
<gene>
    <name evidence="3" type="ORF">Q2100_02020</name>
</gene>
<keyword evidence="3" id="KW-0378">Hydrolase</keyword>
<evidence type="ECO:0000256" key="1">
    <source>
        <dbReference type="SAM" id="MobiDB-lite"/>
    </source>
</evidence>
<proteinExistence type="predicted"/>
<sequence length="622" mass="65151">MRQVSAWVGAGVLTAGVSAAMFAGAGVASADEGGSDPKDTATSATSDAPSKTTASAEHRKRPALGERNSGAAKEPRRVGHLRRGEASVRDRVRGDRDPGADEAVSADQVTARTARTDKKRRGVVEPDARAGTEPGIESVTAPSVATKEPATRPGLSDIRREITARLTPRIPDREQPAKTVDTGPGTDAVTTLQAPASIAAEDTAPAAASRKIPVIGDILGPDQPDYPPLVRAVGSAIFNLLGAVVQAVDGPPQVPQELRDSVKVSSSTLVVSPGNEIAADWYFPAEADPAKPPQRIIYLQHGILASGPMYSHTASYLAQRTNSVVVVTTVTSNPFADDGMWLGGDNMHKAVAQLFLDDDRAALNASLTTATLKADAPIMTVPKDFVLVGHSLGGGFVPGVAGHYAEGLVTRRDDPANAEDEANHLAGVVMLDAVPFHPIMPRAMDRLKTLESSGDPADYVPMYEIGAPTNLLNAFSSVNDELTEARPGKFNGVVIDGGVHMDGMLGGNPLIQAAAYLVAGIPQPQNPPAVQWLMAGWINDMFEGTVDPTTGRCLGDDCHGIYGDVGSTIRIPTEKGEASAVVIDSGELPAGARLTDRFEPRDASSADVPRGWQYWIPLQIAA</sequence>
<accession>A0ABT8U9Q8</accession>
<dbReference type="Gene3D" id="3.40.50.1820">
    <property type="entry name" value="alpha/beta hydrolase"/>
    <property type="match status" value="1"/>
</dbReference>
<feature type="chain" id="PRO_5046666113" evidence="2">
    <location>
        <begin position="31"/>
        <end position="622"/>
    </location>
</feature>